<dbReference type="Proteomes" id="UP000298493">
    <property type="component" value="Unassembled WGS sequence"/>
</dbReference>
<accession>A0A4Z1P7S1</accession>
<evidence type="ECO:0000313" key="1">
    <source>
        <dbReference type="EMBL" id="TID20726.1"/>
    </source>
</evidence>
<proteinExistence type="predicted"/>
<keyword evidence="2" id="KW-1185">Reference proteome</keyword>
<organism evidence="1 2">
    <name type="scientific">Venturia nashicola</name>
    <dbReference type="NCBI Taxonomy" id="86259"/>
    <lineage>
        <taxon>Eukaryota</taxon>
        <taxon>Fungi</taxon>
        <taxon>Dikarya</taxon>
        <taxon>Ascomycota</taxon>
        <taxon>Pezizomycotina</taxon>
        <taxon>Dothideomycetes</taxon>
        <taxon>Pleosporomycetidae</taxon>
        <taxon>Venturiales</taxon>
        <taxon>Venturiaceae</taxon>
        <taxon>Venturia</taxon>
    </lineage>
</organism>
<sequence length="249" mass="28593">MMAKIGREKPQIWPPTDHMCQIIDVNCTSTTGSVHGKHVPQGSLTICGHLVQSTVEYENTDKERIKVLGTYIRPDYEFWSTASHGTHVLNGEKVFCLTIGRDHRDWGCLLILVLVRTNSSLRLCQRIDQGDEERLLPPTTEKRHSYWIQFIYSNEYGGNIEAADNFLSSTSITRSSFTKLSKEQLMANITEKEANEIRADEFVKQVIKAPETHPIRTGQKEWFITAQDEERKVKGERYFKYIGETITIL</sequence>
<name>A0A4Z1P7S1_9PEZI</name>
<gene>
    <name evidence="1" type="ORF">E6O75_ATG05490</name>
</gene>
<protein>
    <submittedName>
        <fullName evidence="1">Uncharacterized protein</fullName>
    </submittedName>
</protein>
<evidence type="ECO:0000313" key="2">
    <source>
        <dbReference type="Proteomes" id="UP000298493"/>
    </source>
</evidence>
<reference evidence="1 2" key="1">
    <citation type="submission" date="2019-04" db="EMBL/GenBank/DDBJ databases">
        <title>High contiguity whole genome sequence and gene annotation resource for two Venturia nashicola isolates.</title>
        <authorList>
            <person name="Prokchorchik M."/>
            <person name="Won K."/>
            <person name="Lee Y."/>
            <person name="Choi E.D."/>
            <person name="Segonzac C."/>
            <person name="Sohn K.H."/>
        </authorList>
    </citation>
    <scope>NUCLEOTIDE SEQUENCE [LARGE SCALE GENOMIC DNA]</scope>
    <source>
        <strain evidence="1 2">PRI2</strain>
    </source>
</reference>
<dbReference type="EMBL" id="SNSC02000010">
    <property type="protein sequence ID" value="TID20726.1"/>
    <property type="molecule type" value="Genomic_DNA"/>
</dbReference>
<dbReference type="AlphaFoldDB" id="A0A4Z1P7S1"/>
<comment type="caution">
    <text evidence="1">The sequence shown here is derived from an EMBL/GenBank/DDBJ whole genome shotgun (WGS) entry which is preliminary data.</text>
</comment>